<sequence>MSIKAIFANISCSHLETSIPWYETILARSPDANPMKGLVEWHFAGAGLQVFEGPDKAGHGTLTLIVDDVRAEHERLTQAGFEPGTVQEADYTTIVQLRDPDGNLVVLAQPGKA</sequence>
<keyword evidence="3" id="KW-1185">Reference proteome</keyword>
<evidence type="ECO:0000313" key="2">
    <source>
        <dbReference type="EMBL" id="KKB09865.1"/>
    </source>
</evidence>
<accession>A0A0F5FMR6</accession>
<evidence type="ECO:0000259" key="1">
    <source>
        <dbReference type="PROSITE" id="PS51819"/>
    </source>
</evidence>
<evidence type="ECO:0000313" key="3">
    <source>
        <dbReference type="Proteomes" id="UP000033649"/>
    </source>
</evidence>
<protein>
    <recommendedName>
        <fullName evidence="1">VOC domain-containing protein</fullName>
    </recommendedName>
</protein>
<dbReference type="InterPro" id="IPR029068">
    <property type="entry name" value="Glyas_Bleomycin-R_OHBP_Dase"/>
</dbReference>
<dbReference type="STRING" id="429727.VE26_08525"/>
<dbReference type="AlphaFoldDB" id="A0A0F5FMR6"/>
<dbReference type="InterPro" id="IPR037523">
    <property type="entry name" value="VOC_core"/>
</dbReference>
<feature type="domain" description="VOC" evidence="1">
    <location>
        <begin position="4"/>
        <end position="110"/>
    </location>
</feature>
<gene>
    <name evidence="2" type="ORF">VE26_08525</name>
</gene>
<dbReference type="OrthoDB" id="2453533at2"/>
<dbReference type="Proteomes" id="UP000033649">
    <property type="component" value="Unassembled WGS sequence"/>
</dbReference>
<reference evidence="2 3" key="1">
    <citation type="submission" date="2015-03" db="EMBL/GenBank/DDBJ databases">
        <authorList>
            <person name="Hassan Y."/>
            <person name="Lepp D."/>
            <person name="Li X.-Z."/>
            <person name="Zhou T."/>
        </authorList>
    </citation>
    <scope>NUCLEOTIDE SEQUENCE [LARGE SCALE GENOMIC DNA]</scope>
    <source>
        <strain evidence="2 3">IPL18</strain>
    </source>
</reference>
<dbReference type="PATRIC" id="fig|429727.3.peg.1760"/>
<proteinExistence type="predicted"/>
<comment type="caution">
    <text evidence="2">The sequence shown here is derived from an EMBL/GenBank/DDBJ whole genome shotgun (WGS) entry which is preliminary data.</text>
</comment>
<dbReference type="InterPro" id="IPR041581">
    <property type="entry name" value="Glyoxalase_6"/>
</dbReference>
<name>A0A0F5FMR6_9HYPH</name>
<organism evidence="2 3">
    <name type="scientific">Devosia chinhatensis</name>
    <dbReference type="NCBI Taxonomy" id="429727"/>
    <lineage>
        <taxon>Bacteria</taxon>
        <taxon>Pseudomonadati</taxon>
        <taxon>Pseudomonadota</taxon>
        <taxon>Alphaproteobacteria</taxon>
        <taxon>Hyphomicrobiales</taxon>
        <taxon>Devosiaceae</taxon>
        <taxon>Devosia</taxon>
    </lineage>
</organism>
<dbReference type="Pfam" id="PF18029">
    <property type="entry name" value="Glyoxalase_6"/>
    <property type="match status" value="1"/>
</dbReference>
<dbReference type="Gene3D" id="3.10.180.10">
    <property type="entry name" value="2,3-Dihydroxybiphenyl 1,2-Dioxygenase, domain 1"/>
    <property type="match status" value="1"/>
</dbReference>
<dbReference type="SUPFAM" id="SSF54593">
    <property type="entry name" value="Glyoxalase/Bleomycin resistance protein/Dihydroxybiphenyl dioxygenase"/>
    <property type="match status" value="1"/>
</dbReference>
<dbReference type="EMBL" id="JZEY01000054">
    <property type="protein sequence ID" value="KKB09865.1"/>
    <property type="molecule type" value="Genomic_DNA"/>
</dbReference>
<dbReference type="PROSITE" id="PS51819">
    <property type="entry name" value="VOC"/>
    <property type="match status" value="1"/>
</dbReference>